<gene>
    <name evidence="1" type="ORF">ACE1CC_15530</name>
</gene>
<comment type="caution">
    <text evidence="1">The sequence shown here is derived from an EMBL/GenBank/DDBJ whole genome shotgun (WGS) entry which is preliminary data.</text>
</comment>
<sequence length="91" mass="11249">MSLDNVRKLFQRLKLPPLMGSLREVKEAELIRYEKLKDLPWFEENWDIFLDELDARFLSEDCLRQLKLSDDAQFWLDNKELDFWELLEFFY</sequence>
<dbReference type="EMBL" id="JBHFNQ010000117">
    <property type="protein sequence ID" value="MFB2878263.1"/>
    <property type="molecule type" value="Genomic_DNA"/>
</dbReference>
<dbReference type="RefSeq" id="WP_413271340.1">
    <property type="nucleotide sequence ID" value="NZ_JBHFNQ010000117.1"/>
</dbReference>
<protein>
    <submittedName>
        <fullName evidence="1">Uncharacterized protein</fullName>
    </submittedName>
</protein>
<dbReference type="Proteomes" id="UP001576774">
    <property type="component" value="Unassembled WGS sequence"/>
</dbReference>
<accession>A0ABV4X7U7</accession>
<evidence type="ECO:0000313" key="1">
    <source>
        <dbReference type="EMBL" id="MFB2878263.1"/>
    </source>
</evidence>
<reference evidence="1 2" key="1">
    <citation type="submission" date="2024-09" db="EMBL/GenBank/DDBJ databases">
        <title>Floridaenema gen nov. (Aerosakkonemataceae, Aerosakkonematales ord. nov., Cyanobacteria) from benthic tropical and subtropical fresh waters, with the description of four new species.</title>
        <authorList>
            <person name="Moretto J.A."/>
            <person name="Berthold D.E."/>
            <person name="Lefler F.W."/>
            <person name="Huang I.-S."/>
            <person name="Laughinghouse H. IV."/>
        </authorList>
    </citation>
    <scope>NUCLEOTIDE SEQUENCE [LARGE SCALE GENOMIC DNA]</scope>
    <source>
        <strain evidence="1 2">BLCC-F46</strain>
    </source>
</reference>
<name>A0ABV4X7U7_9CYAN</name>
<proteinExistence type="predicted"/>
<organism evidence="1 2">
    <name type="scientific">Floridaenema aerugineum BLCC-F46</name>
    <dbReference type="NCBI Taxonomy" id="3153654"/>
    <lineage>
        <taxon>Bacteria</taxon>
        <taxon>Bacillati</taxon>
        <taxon>Cyanobacteriota</taxon>
        <taxon>Cyanophyceae</taxon>
        <taxon>Oscillatoriophycideae</taxon>
        <taxon>Aerosakkonematales</taxon>
        <taxon>Aerosakkonemataceae</taxon>
        <taxon>Floridanema</taxon>
        <taxon>Floridanema aerugineum</taxon>
    </lineage>
</organism>
<evidence type="ECO:0000313" key="2">
    <source>
        <dbReference type="Proteomes" id="UP001576774"/>
    </source>
</evidence>
<keyword evidence="2" id="KW-1185">Reference proteome</keyword>